<dbReference type="Proteomes" id="UP000283360">
    <property type="component" value="Unassembled WGS sequence"/>
</dbReference>
<dbReference type="EMBL" id="CYZK01000002">
    <property type="protein sequence ID" value="CUN58537.1"/>
    <property type="molecule type" value="Genomic_DNA"/>
</dbReference>
<evidence type="ECO:0000256" key="1">
    <source>
        <dbReference type="ARBA" id="ARBA00000677"/>
    </source>
</evidence>
<evidence type="ECO:0000313" key="18">
    <source>
        <dbReference type="Proteomes" id="UP000095362"/>
    </source>
</evidence>
<keyword evidence="5 8" id="KW-0645">Protease</keyword>
<organism evidence="12 18">
    <name type="scientific">Coprococcus comes</name>
    <dbReference type="NCBI Taxonomy" id="410072"/>
    <lineage>
        <taxon>Bacteria</taxon>
        <taxon>Bacillati</taxon>
        <taxon>Bacillota</taxon>
        <taxon>Clostridia</taxon>
        <taxon>Lachnospirales</taxon>
        <taxon>Lachnospiraceae</taxon>
        <taxon>Coprococcus</taxon>
    </lineage>
</organism>
<reference evidence="18 19" key="1">
    <citation type="submission" date="2015-09" db="EMBL/GenBank/DDBJ databases">
        <authorList>
            <consortium name="Pathogen Informatics"/>
        </authorList>
    </citation>
    <scope>NUCLEOTIDE SEQUENCE [LARGE SCALE GENOMIC DNA]</scope>
    <source>
        <strain evidence="12 18">2789STDY5834866</strain>
        <strain evidence="11 19">2789STDY5834962</strain>
    </source>
</reference>
<dbReference type="Proteomes" id="UP000284579">
    <property type="component" value="Unassembled WGS sequence"/>
</dbReference>
<dbReference type="Proteomes" id="UP000286595">
    <property type="component" value="Unassembled WGS sequence"/>
</dbReference>
<dbReference type="EMBL" id="CYXR01000014">
    <property type="protein sequence ID" value="CUM99843.1"/>
    <property type="molecule type" value="Genomic_DNA"/>
</dbReference>
<dbReference type="EMBL" id="QRIM01000017">
    <property type="protein sequence ID" value="RHG58446.1"/>
    <property type="molecule type" value="Genomic_DNA"/>
</dbReference>
<reference evidence="13 24" key="4">
    <citation type="submission" date="2020-07" db="EMBL/GenBank/DDBJ databases">
        <title>Bacterial metabolism rescues the inhibition of intestinal drug absorption by food and drug additives.</title>
        <authorList>
            <person name="Zou L."/>
            <person name="Spanogiannopoulos P."/>
            <person name="Chien H.-C."/>
            <person name="Pieper L.M."/>
            <person name="Cai W."/>
            <person name="Khuri N."/>
            <person name="Pottel J."/>
            <person name="Vora B."/>
            <person name="Ni Z."/>
            <person name="Tsakalozou E."/>
            <person name="Zhang W."/>
            <person name="Shoichet B.K."/>
            <person name="Giacomini K.M."/>
            <person name="Turnbaugh P.J."/>
        </authorList>
    </citation>
    <scope>NUCLEOTIDE SEQUENCE [LARGE SCALE GENOMIC DNA]</scope>
    <source>
        <strain evidence="13 24">F22</strain>
    </source>
</reference>
<evidence type="ECO:0000313" key="23">
    <source>
        <dbReference type="Proteomes" id="UP000286595"/>
    </source>
</evidence>
<dbReference type="EMBL" id="QRXY01000017">
    <property type="protein sequence ID" value="RGU44458.1"/>
    <property type="molecule type" value="Genomic_DNA"/>
</dbReference>
<feature type="active site" evidence="7">
    <location>
        <position position="52"/>
    </location>
</feature>
<evidence type="ECO:0000313" key="15">
    <source>
        <dbReference type="EMBL" id="RGU44458.1"/>
    </source>
</evidence>
<dbReference type="GO" id="GO:0009003">
    <property type="term" value="F:signal peptidase activity"/>
    <property type="evidence" value="ECO:0007669"/>
    <property type="project" value="UniProtKB-EC"/>
</dbReference>
<evidence type="ECO:0000256" key="3">
    <source>
        <dbReference type="ARBA" id="ARBA00009370"/>
    </source>
</evidence>
<evidence type="ECO:0000313" key="12">
    <source>
        <dbReference type="EMBL" id="CUN58537.1"/>
    </source>
</evidence>
<dbReference type="Gene3D" id="2.10.109.10">
    <property type="entry name" value="Umud Fragment, subunit A"/>
    <property type="match status" value="1"/>
</dbReference>
<dbReference type="Proteomes" id="UP000095362">
    <property type="component" value="Unassembled WGS sequence"/>
</dbReference>
<dbReference type="InterPro" id="IPR000223">
    <property type="entry name" value="Pept_S26A_signal_pept_1"/>
</dbReference>
<comment type="catalytic activity">
    <reaction evidence="1 8">
        <text>Cleavage of hydrophobic, N-terminal signal or leader sequences from secreted and periplasmic proteins.</text>
        <dbReference type="EC" id="3.4.21.89"/>
    </reaction>
</comment>
<evidence type="ECO:0000313" key="13">
    <source>
        <dbReference type="EMBL" id="NUN86889.1"/>
    </source>
</evidence>
<dbReference type="EMBL" id="QRXJ01000006">
    <property type="protein sequence ID" value="RGT90882.1"/>
    <property type="molecule type" value="Genomic_DNA"/>
</dbReference>
<dbReference type="PROSITE" id="PS00760">
    <property type="entry name" value="SPASE_I_2"/>
    <property type="match status" value="1"/>
</dbReference>
<dbReference type="PANTHER" id="PTHR43390">
    <property type="entry name" value="SIGNAL PEPTIDASE I"/>
    <property type="match status" value="1"/>
</dbReference>
<dbReference type="InterPro" id="IPR036286">
    <property type="entry name" value="LexA/Signal_pep-like_sf"/>
</dbReference>
<dbReference type="InterPro" id="IPR019757">
    <property type="entry name" value="Pept_S26A_signal_pept_1_Lys-AS"/>
</dbReference>
<dbReference type="PROSITE" id="PS00761">
    <property type="entry name" value="SPASE_I_3"/>
    <property type="match status" value="1"/>
</dbReference>
<evidence type="ECO:0000313" key="20">
    <source>
        <dbReference type="Proteomes" id="UP000283360"/>
    </source>
</evidence>
<evidence type="ECO:0000313" key="21">
    <source>
        <dbReference type="Proteomes" id="UP000284579"/>
    </source>
</evidence>
<dbReference type="GO" id="GO:0006465">
    <property type="term" value="P:signal peptide processing"/>
    <property type="evidence" value="ECO:0007669"/>
    <property type="project" value="InterPro"/>
</dbReference>
<dbReference type="InterPro" id="IPR019758">
    <property type="entry name" value="Pept_S26A_signal_pept_1_CS"/>
</dbReference>
<sequence length="191" mass="21838">MSKEDNKEEAPEQEQSIWRSLGGTLLYLLVIVLLTWVIVTFVGQRTKVDGHSMEPTLSDGDNLIVDKLSYRFRDPERYDIIVFPYQHAENTYYIKRIIGLPGETVQVIDGYMYINGKKLDEHYGAEVMEDPGIAAEPIKLGDDEYFVLGDNRNHSSDSRVASVGVLTRDMLIGRAWVRIYPFNKIGVIKHE</sequence>
<evidence type="ECO:0000256" key="4">
    <source>
        <dbReference type="ARBA" id="ARBA00013208"/>
    </source>
</evidence>
<dbReference type="Proteomes" id="UP000095727">
    <property type="component" value="Unassembled WGS sequence"/>
</dbReference>
<dbReference type="CDD" id="cd06530">
    <property type="entry name" value="S26_SPase_I"/>
    <property type="match status" value="1"/>
</dbReference>
<dbReference type="STRING" id="410072.ERS852525_00310"/>
<evidence type="ECO:0000313" key="11">
    <source>
        <dbReference type="EMBL" id="CUM99843.1"/>
    </source>
</evidence>
<evidence type="ECO:0000256" key="8">
    <source>
        <dbReference type="RuleBase" id="RU003993"/>
    </source>
</evidence>
<dbReference type="Proteomes" id="UP000285693">
    <property type="component" value="Unassembled WGS sequence"/>
</dbReference>
<dbReference type="Pfam" id="PF10502">
    <property type="entry name" value="Peptidase_S26"/>
    <property type="match status" value="1"/>
</dbReference>
<keyword evidence="6 8" id="KW-0378">Hydrolase</keyword>
<feature type="transmembrane region" description="Helical" evidence="8">
    <location>
        <begin position="25"/>
        <end position="43"/>
    </location>
</feature>
<evidence type="ECO:0000256" key="2">
    <source>
        <dbReference type="ARBA" id="ARBA00004401"/>
    </source>
</evidence>
<evidence type="ECO:0000256" key="7">
    <source>
        <dbReference type="PIRSR" id="PIRSR600223-1"/>
    </source>
</evidence>
<feature type="active site" evidence="7">
    <location>
        <position position="95"/>
    </location>
</feature>
<dbReference type="PaxDb" id="410072-ERS852525_00310"/>
<evidence type="ECO:0000313" key="19">
    <source>
        <dbReference type="Proteomes" id="UP000095727"/>
    </source>
</evidence>
<dbReference type="PROSITE" id="PS00501">
    <property type="entry name" value="SPASE_I_1"/>
    <property type="match status" value="1"/>
</dbReference>
<dbReference type="NCBIfam" id="TIGR02227">
    <property type="entry name" value="sigpep_I_bact"/>
    <property type="match status" value="1"/>
</dbReference>
<dbReference type="AlphaFoldDB" id="A0A173Y5T1"/>
<dbReference type="EMBL" id="QRHO01000014">
    <property type="protein sequence ID" value="RHF82502.1"/>
    <property type="molecule type" value="Genomic_DNA"/>
</dbReference>
<comment type="similarity">
    <text evidence="3 9">Belongs to the peptidase S26 family.</text>
</comment>
<protein>
    <recommendedName>
        <fullName evidence="4 8">Signal peptidase I</fullName>
        <ecNumber evidence="4 8">3.4.21.89</ecNumber>
    </recommendedName>
</protein>
<evidence type="ECO:0000259" key="10">
    <source>
        <dbReference type="Pfam" id="PF10502"/>
    </source>
</evidence>
<dbReference type="InterPro" id="IPR019533">
    <property type="entry name" value="Peptidase_S26"/>
</dbReference>
<dbReference type="RefSeq" id="WP_008370589.1">
    <property type="nucleotide sequence ID" value="NZ_CAXSNH010000017.1"/>
</dbReference>
<evidence type="ECO:0000313" key="22">
    <source>
        <dbReference type="Proteomes" id="UP000285693"/>
    </source>
</evidence>
<feature type="domain" description="Peptidase S26" evidence="10">
    <location>
        <begin position="25"/>
        <end position="179"/>
    </location>
</feature>
<reference evidence="13 24" key="3">
    <citation type="submission" date="2020-04" db="EMBL/GenBank/DDBJ databases">
        <authorList>
            <person name="Pieper L."/>
        </authorList>
    </citation>
    <scope>NUCLEOTIDE SEQUENCE [LARGE SCALE GENOMIC DNA]</scope>
    <source>
        <strain evidence="13 24">F22</strain>
    </source>
</reference>
<dbReference type="Proteomes" id="UP000554488">
    <property type="component" value="Unassembled WGS sequence"/>
</dbReference>
<dbReference type="GO" id="GO:0005886">
    <property type="term" value="C:plasma membrane"/>
    <property type="evidence" value="ECO:0007669"/>
    <property type="project" value="UniProtKB-SubCell"/>
</dbReference>
<keyword evidence="8" id="KW-1133">Transmembrane helix</keyword>
<keyword evidence="8" id="KW-0472">Membrane</keyword>
<evidence type="ECO:0000313" key="16">
    <source>
        <dbReference type="EMBL" id="RHF82502.1"/>
    </source>
</evidence>
<evidence type="ECO:0000256" key="9">
    <source>
        <dbReference type="RuleBase" id="RU362042"/>
    </source>
</evidence>
<evidence type="ECO:0000313" key="24">
    <source>
        <dbReference type="Proteomes" id="UP000554488"/>
    </source>
</evidence>
<gene>
    <name evidence="12" type="primary">sipT</name>
    <name evidence="13" type="synonym">lepB</name>
    <name evidence="17" type="ORF">DW252_13205</name>
    <name evidence="16" type="ORF">DW656_10945</name>
    <name evidence="15" type="ORF">DWW65_12630</name>
    <name evidence="14" type="ORF">DWX03_05545</name>
    <name evidence="12" type="ORF">ERS852481_00456</name>
    <name evidence="11" type="ORF">ERS852574_02051</name>
    <name evidence="13" type="ORF">HUU93_09820</name>
</gene>
<accession>A0A173Y5T1</accession>
<dbReference type="EC" id="3.4.21.89" evidence="4 8"/>
<dbReference type="PRINTS" id="PR00727">
    <property type="entry name" value="LEADERPTASE"/>
</dbReference>
<evidence type="ECO:0000256" key="5">
    <source>
        <dbReference type="ARBA" id="ARBA00022670"/>
    </source>
</evidence>
<dbReference type="SUPFAM" id="SSF51306">
    <property type="entry name" value="LexA/Signal peptidase"/>
    <property type="match status" value="1"/>
</dbReference>
<proteinExistence type="inferred from homology"/>
<evidence type="ECO:0000313" key="14">
    <source>
        <dbReference type="EMBL" id="RGT90882.1"/>
    </source>
</evidence>
<dbReference type="OrthoDB" id="9802919at2"/>
<reference evidence="20 21" key="2">
    <citation type="submission" date="2018-08" db="EMBL/GenBank/DDBJ databases">
        <title>A genome reference for cultivated species of the human gut microbiota.</title>
        <authorList>
            <person name="Zou Y."/>
            <person name="Xue W."/>
            <person name="Luo G."/>
        </authorList>
    </citation>
    <scope>NUCLEOTIDE SEQUENCE [LARGE SCALE GENOMIC DNA]</scope>
    <source>
        <strain evidence="15 22">AF16-31</strain>
        <strain evidence="14 20">AF18-12LB</strain>
        <strain evidence="17 23">AM22-12LB</strain>
        <strain evidence="16 21">AM23-3</strain>
    </source>
</reference>
<evidence type="ECO:0000256" key="6">
    <source>
        <dbReference type="ARBA" id="ARBA00022801"/>
    </source>
</evidence>
<dbReference type="PANTHER" id="PTHR43390:SF1">
    <property type="entry name" value="CHLOROPLAST PROCESSING PEPTIDASE"/>
    <property type="match status" value="1"/>
</dbReference>
<dbReference type="InterPro" id="IPR019756">
    <property type="entry name" value="Pept_S26A_signal_pept_1_Ser-AS"/>
</dbReference>
<comment type="subcellular location">
    <subcellularLocation>
        <location evidence="2">Cell membrane</location>
        <topology evidence="2">Single-pass type II membrane protein</topology>
    </subcellularLocation>
    <subcellularLocation>
        <location evidence="9">Membrane</location>
        <topology evidence="9">Single-pass type II membrane protein</topology>
    </subcellularLocation>
</comment>
<keyword evidence="8" id="KW-0812">Transmembrane</keyword>
<dbReference type="GeneID" id="92824753"/>
<dbReference type="GO" id="GO:0004252">
    <property type="term" value="F:serine-type endopeptidase activity"/>
    <property type="evidence" value="ECO:0007669"/>
    <property type="project" value="InterPro"/>
</dbReference>
<evidence type="ECO:0000313" key="17">
    <source>
        <dbReference type="EMBL" id="RHG58446.1"/>
    </source>
</evidence>
<dbReference type="EMBL" id="JABWDC010000035">
    <property type="protein sequence ID" value="NUN86889.1"/>
    <property type="molecule type" value="Genomic_DNA"/>
</dbReference>
<name>A0A173Y5T1_9FIRM</name>
<keyword evidence="20" id="KW-1185">Reference proteome</keyword>